<reference evidence="2" key="1">
    <citation type="submission" date="2022-04" db="EMBL/GenBank/DDBJ databases">
        <title>Carnegiea gigantea Genome sequencing and assembly v2.</title>
        <authorList>
            <person name="Copetti D."/>
            <person name="Sanderson M.J."/>
            <person name="Burquez A."/>
            <person name="Wojciechowski M.F."/>
        </authorList>
    </citation>
    <scope>NUCLEOTIDE SEQUENCE</scope>
    <source>
        <strain evidence="2">SGP5-SGP5p</strain>
        <tissue evidence="2">Aerial part</tissue>
    </source>
</reference>
<feature type="region of interest" description="Disordered" evidence="1">
    <location>
        <begin position="1"/>
        <end position="85"/>
    </location>
</feature>
<name>A0A9Q1GUJ7_9CARY</name>
<dbReference type="EMBL" id="JAKOGI010001595">
    <property type="protein sequence ID" value="KAJ8424838.1"/>
    <property type="molecule type" value="Genomic_DNA"/>
</dbReference>
<feature type="compositionally biased region" description="Basic and acidic residues" evidence="1">
    <location>
        <begin position="35"/>
        <end position="52"/>
    </location>
</feature>
<proteinExistence type="predicted"/>
<comment type="caution">
    <text evidence="2">The sequence shown here is derived from an EMBL/GenBank/DDBJ whole genome shotgun (WGS) entry which is preliminary data.</text>
</comment>
<protein>
    <submittedName>
        <fullName evidence="2">Uncharacterized protein</fullName>
    </submittedName>
</protein>
<sequence>MTELRSKHAHEKSVNGTPRLRRLKKRGVAPVTEMQSKRVHDKGGCSEVESRIPRRSLGKVDNAPGKRERERGNKGKSGAEGGMVVEKEGEGTSDAIVRHRCALEAVCSLKSELEESQKSAIEGIVWSPVLKYKPFVTDRHLVCALVESWVPESKAFRIGPCKLEDVVKAAMDDRISRERARRWTGHADIRMYRNHVSVIIELCMQNHPGEVWFYKHTNLYAHAGEKCVPRITSWVNLYISCKYDAAQLISTIKDNQGIISIKECFRRTREALMLERVTYAATKKELEHMRALLLGRAWGDSLPKDAVGEEGDVHMTGEGSNLSIAKWIWTSPRRQTSAKQISWFVNPAAVPRTGKRRMRNIYTSRKQYKKATPTQAKKKRWKR</sequence>
<keyword evidence="3" id="KW-1185">Reference proteome</keyword>
<gene>
    <name evidence="2" type="ORF">Cgig2_031573</name>
</gene>
<evidence type="ECO:0000256" key="1">
    <source>
        <dbReference type="SAM" id="MobiDB-lite"/>
    </source>
</evidence>
<feature type="region of interest" description="Disordered" evidence="1">
    <location>
        <begin position="363"/>
        <end position="383"/>
    </location>
</feature>
<feature type="compositionally biased region" description="Basic and acidic residues" evidence="1">
    <location>
        <begin position="64"/>
        <end position="73"/>
    </location>
</feature>
<evidence type="ECO:0000313" key="2">
    <source>
        <dbReference type="EMBL" id="KAJ8424838.1"/>
    </source>
</evidence>
<dbReference type="OrthoDB" id="1417722at2759"/>
<evidence type="ECO:0000313" key="3">
    <source>
        <dbReference type="Proteomes" id="UP001153076"/>
    </source>
</evidence>
<dbReference type="Proteomes" id="UP001153076">
    <property type="component" value="Unassembled WGS sequence"/>
</dbReference>
<dbReference type="AlphaFoldDB" id="A0A9Q1GUJ7"/>
<accession>A0A9Q1GUJ7</accession>
<organism evidence="2 3">
    <name type="scientific">Carnegiea gigantea</name>
    <dbReference type="NCBI Taxonomy" id="171969"/>
    <lineage>
        <taxon>Eukaryota</taxon>
        <taxon>Viridiplantae</taxon>
        <taxon>Streptophyta</taxon>
        <taxon>Embryophyta</taxon>
        <taxon>Tracheophyta</taxon>
        <taxon>Spermatophyta</taxon>
        <taxon>Magnoliopsida</taxon>
        <taxon>eudicotyledons</taxon>
        <taxon>Gunneridae</taxon>
        <taxon>Pentapetalae</taxon>
        <taxon>Caryophyllales</taxon>
        <taxon>Cactineae</taxon>
        <taxon>Cactaceae</taxon>
        <taxon>Cactoideae</taxon>
        <taxon>Echinocereeae</taxon>
        <taxon>Carnegiea</taxon>
    </lineage>
</organism>